<evidence type="ECO:0008006" key="5">
    <source>
        <dbReference type="Google" id="ProtNLM"/>
    </source>
</evidence>
<gene>
    <name evidence="3" type="ORF">QYE76_019691</name>
</gene>
<organism evidence="3 4">
    <name type="scientific">Lolium multiflorum</name>
    <name type="common">Italian ryegrass</name>
    <name type="synonym">Lolium perenne subsp. multiflorum</name>
    <dbReference type="NCBI Taxonomy" id="4521"/>
    <lineage>
        <taxon>Eukaryota</taxon>
        <taxon>Viridiplantae</taxon>
        <taxon>Streptophyta</taxon>
        <taxon>Embryophyta</taxon>
        <taxon>Tracheophyta</taxon>
        <taxon>Spermatophyta</taxon>
        <taxon>Magnoliopsida</taxon>
        <taxon>Liliopsida</taxon>
        <taxon>Poales</taxon>
        <taxon>Poaceae</taxon>
        <taxon>BOP clade</taxon>
        <taxon>Pooideae</taxon>
        <taxon>Poodae</taxon>
        <taxon>Poeae</taxon>
        <taxon>Poeae Chloroplast Group 2 (Poeae type)</taxon>
        <taxon>Loliodinae</taxon>
        <taxon>Loliinae</taxon>
        <taxon>Lolium</taxon>
    </lineage>
</organism>
<dbReference type="InterPro" id="IPR001810">
    <property type="entry name" value="F-box_dom"/>
</dbReference>
<comment type="caution">
    <text evidence="3">The sequence shown here is derived from an EMBL/GenBank/DDBJ whole genome shotgun (WGS) entry which is preliminary data.</text>
</comment>
<dbReference type="InterPro" id="IPR036047">
    <property type="entry name" value="F-box-like_dom_sf"/>
</dbReference>
<dbReference type="Pfam" id="PF23635">
    <property type="entry name" value="Beta-prop_AT5G49610-like"/>
    <property type="match status" value="1"/>
</dbReference>
<protein>
    <recommendedName>
        <fullName evidence="5">F-box domain-containing protein</fullName>
    </recommendedName>
</protein>
<evidence type="ECO:0000259" key="1">
    <source>
        <dbReference type="Pfam" id="PF00646"/>
    </source>
</evidence>
<evidence type="ECO:0000313" key="3">
    <source>
        <dbReference type="EMBL" id="KAK1614174.1"/>
    </source>
</evidence>
<reference evidence="3" key="1">
    <citation type="submission" date="2023-07" db="EMBL/GenBank/DDBJ databases">
        <title>A chromosome-level genome assembly of Lolium multiflorum.</title>
        <authorList>
            <person name="Chen Y."/>
            <person name="Copetti D."/>
            <person name="Kolliker R."/>
            <person name="Studer B."/>
        </authorList>
    </citation>
    <scope>NUCLEOTIDE SEQUENCE</scope>
    <source>
        <strain evidence="3">02402/16</strain>
        <tissue evidence="3">Leaf</tissue>
    </source>
</reference>
<feature type="domain" description="F-box" evidence="1">
    <location>
        <begin position="20"/>
        <end position="57"/>
    </location>
</feature>
<dbReference type="InterPro" id="IPR056594">
    <property type="entry name" value="AT5G49610-like_b-prop"/>
</dbReference>
<dbReference type="Gene3D" id="1.20.1280.50">
    <property type="match status" value="1"/>
</dbReference>
<dbReference type="EMBL" id="JAUUTY010000006">
    <property type="protein sequence ID" value="KAK1614174.1"/>
    <property type="molecule type" value="Genomic_DNA"/>
</dbReference>
<sequence>MSSDEGEKTSSPAAPPLEDDDLLSEILLRLPPQPSSLPRASAVSKRWRSLASDPRFCSRFRSHHRRNPPLLGGFVKYFDDIYFSSTLDAPNRVPRERFSVPIHAGDRFRPLGCRHGLALILSPKNQLLVWDPITGDQHRLDVPPVFDTENNWISAAVLRRAGDIQHFQVVLVGNSDMHHQKVVASVYSSETGVWGNLITVQLPPDYPSVKQYRPAVMVGDSLYWLVAGDIYGILEFDLDRQSLSFIPVPGEEIRWWEGLGVISVILLEDGGLGFLILSKFTAQLWKRKMNCDGVNSWLLERTIALDKLLSINSQRAASRPFILGFAENNNVVLLRTLTGVFTVQLESLQFKKVFDYNDCHGFYPFEVVYTAGI</sequence>
<dbReference type="PANTHER" id="PTHR32133:SF320">
    <property type="entry name" value="F-BOX DOMAIN-CONTAINING PROTEIN"/>
    <property type="match status" value="1"/>
</dbReference>
<accession>A0AAD8R703</accession>
<evidence type="ECO:0000259" key="2">
    <source>
        <dbReference type="Pfam" id="PF23635"/>
    </source>
</evidence>
<keyword evidence="4" id="KW-1185">Reference proteome</keyword>
<proteinExistence type="predicted"/>
<dbReference type="Proteomes" id="UP001231189">
    <property type="component" value="Unassembled WGS sequence"/>
</dbReference>
<dbReference type="Pfam" id="PF00646">
    <property type="entry name" value="F-box"/>
    <property type="match status" value="1"/>
</dbReference>
<feature type="domain" description="F-box protein AT5G49610-like beta-propeller" evidence="2">
    <location>
        <begin position="113"/>
        <end position="365"/>
    </location>
</feature>
<dbReference type="SUPFAM" id="SSF81383">
    <property type="entry name" value="F-box domain"/>
    <property type="match status" value="1"/>
</dbReference>
<name>A0AAD8R703_LOLMU</name>
<dbReference type="AlphaFoldDB" id="A0AAD8R703"/>
<dbReference type="PANTHER" id="PTHR32133">
    <property type="entry name" value="OS07G0120400 PROTEIN"/>
    <property type="match status" value="1"/>
</dbReference>
<evidence type="ECO:0000313" key="4">
    <source>
        <dbReference type="Proteomes" id="UP001231189"/>
    </source>
</evidence>